<name>A0A286GT90_9PROT</name>
<organism evidence="1 2">
    <name type="scientific">Caenispirillum bisanense</name>
    <dbReference type="NCBI Taxonomy" id="414052"/>
    <lineage>
        <taxon>Bacteria</taxon>
        <taxon>Pseudomonadati</taxon>
        <taxon>Pseudomonadota</taxon>
        <taxon>Alphaproteobacteria</taxon>
        <taxon>Rhodospirillales</taxon>
        <taxon>Novispirillaceae</taxon>
        <taxon>Caenispirillum</taxon>
    </lineage>
</organism>
<evidence type="ECO:0000313" key="2">
    <source>
        <dbReference type="Proteomes" id="UP000219621"/>
    </source>
</evidence>
<keyword evidence="2" id="KW-1185">Reference proteome</keyword>
<dbReference type="InterPro" id="IPR010836">
    <property type="entry name" value="SapC"/>
</dbReference>
<sequence>MYTSLVALGREAHAGHRLAASQSFAFAAALPVVGLVGSELARAAVAMPVAFAPDGAEDDGAPRFTPVAVMGVRQGQNLFVAPDGRWLGEYVPALLRRYPFALVRPDGAEQDARILAVDEGSGRLTTDGTGIPLFDEAGGLSEHLQRVVGFLQQLEANGVVTAAACATLAAHGVIVPWELSVQGADGAQQPVGGLYRVDEAALNALPDDAFLELRRSGALVVAQLQLVSMQRISVLSHLARVHEQIAAAEAQRPKLDEMLDLGGGDEIAFTF</sequence>
<dbReference type="RefSeq" id="WP_097280479.1">
    <property type="nucleotide sequence ID" value="NZ_OCNJ01000008.1"/>
</dbReference>
<dbReference type="Pfam" id="PF07277">
    <property type="entry name" value="SapC"/>
    <property type="match status" value="1"/>
</dbReference>
<accession>A0A286GT90</accession>
<dbReference type="AlphaFoldDB" id="A0A286GT90"/>
<protein>
    <submittedName>
        <fullName evidence="1">SapC protein</fullName>
    </submittedName>
</protein>
<dbReference type="Proteomes" id="UP000219621">
    <property type="component" value="Unassembled WGS sequence"/>
</dbReference>
<reference evidence="1 2" key="1">
    <citation type="submission" date="2017-09" db="EMBL/GenBank/DDBJ databases">
        <authorList>
            <person name="Ehlers B."/>
            <person name="Leendertz F.H."/>
        </authorList>
    </citation>
    <scope>NUCLEOTIDE SEQUENCE [LARGE SCALE GENOMIC DNA]</scope>
    <source>
        <strain evidence="1 2">USBA 140</strain>
    </source>
</reference>
<gene>
    <name evidence="1" type="ORF">SAMN05421508_10873</name>
</gene>
<dbReference type="OrthoDB" id="9806524at2"/>
<dbReference type="EMBL" id="OCNJ01000008">
    <property type="protein sequence ID" value="SOD98753.1"/>
    <property type="molecule type" value="Genomic_DNA"/>
</dbReference>
<evidence type="ECO:0000313" key="1">
    <source>
        <dbReference type="EMBL" id="SOD98753.1"/>
    </source>
</evidence>
<proteinExistence type="predicted"/>